<reference evidence="1" key="1">
    <citation type="submission" date="2023-06" db="EMBL/GenBank/DDBJ databases">
        <authorList>
            <consortium name="Lawrence Berkeley National Laboratory"/>
            <person name="Ahrendt S."/>
            <person name="Sahu N."/>
            <person name="Indic B."/>
            <person name="Wong-Bajracharya J."/>
            <person name="Merenyi Z."/>
            <person name="Ke H.-M."/>
            <person name="Monk M."/>
            <person name="Kocsube S."/>
            <person name="Drula E."/>
            <person name="Lipzen A."/>
            <person name="Balint B."/>
            <person name="Henrissat B."/>
            <person name="Andreopoulos B."/>
            <person name="Martin F.M."/>
            <person name="Harder C.B."/>
            <person name="Rigling D."/>
            <person name="Ford K.L."/>
            <person name="Foster G.D."/>
            <person name="Pangilinan J."/>
            <person name="Papanicolaou A."/>
            <person name="Barry K."/>
            <person name="LaButti K."/>
            <person name="Viragh M."/>
            <person name="Koriabine M."/>
            <person name="Yan M."/>
            <person name="Riley R."/>
            <person name="Champramary S."/>
            <person name="Plett K.L."/>
            <person name="Tsai I.J."/>
            <person name="Slot J."/>
            <person name="Sipos G."/>
            <person name="Plett J."/>
            <person name="Nagy L.G."/>
            <person name="Grigoriev I.V."/>
        </authorList>
    </citation>
    <scope>NUCLEOTIDE SEQUENCE</scope>
    <source>
        <strain evidence="1">CCBAS 213</strain>
    </source>
</reference>
<dbReference type="RefSeq" id="XP_060330575.1">
    <property type="nucleotide sequence ID" value="XM_060481953.1"/>
</dbReference>
<name>A0AA39KBU8_ARMTA</name>
<dbReference type="EMBL" id="JAUEPS010000018">
    <property type="protein sequence ID" value="KAK0458287.1"/>
    <property type="molecule type" value="Genomic_DNA"/>
</dbReference>
<comment type="caution">
    <text evidence="1">The sequence shown here is derived from an EMBL/GenBank/DDBJ whole genome shotgun (WGS) entry which is preliminary data.</text>
</comment>
<protein>
    <recommendedName>
        <fullName evidence="3">F-box domain-containing protein</fullName>
    </recommendedName>
</protein>
<accession>A0AA39KBU8</accession>
<dbReference type="AlphaFoldDB" id="A0AA39KBU8"/>
<keyword evidence="2" id="KW-1185">Reference proteome</keyword>
<dbReference type="GeneID" id="85365501"/>
<proteinExistence type="predicted"/>
<evidence type="ECO:0008006" key="3">
    <source>
        <dbReference type="Google" id="ProtNLM"/>
    </source>
</evidence>
<sequence>MTGLENSYSVYSCTWKNTRSWKISTPCQWKLGMVSQNWRHTALTYPRMWSVIDLSFSPSVSRGKTKVDDQPPLGAAQLLAMHIYRSANHPLRVRLRGQIPQTFLLILISASYRWEHLCLDWYNVKTVDSPLDALVSFQYSDSSTIYEKIPLLRNVSSLRRLIIDKVHPTIHPDRMIIP</sequence>
<evidence type="ECO:0000313" key="1">
    <source>
        <dbReference type="EMBL" id="KAK0458287.1"/>
    </source>
</evidence>
<organism evidence="1 2">
    <name type="scientific">Armillaria tabescens</name>
    <name type="common">Ringless honey mushroom</name>
    <name type="synonym">Agaricus tabescens</name>
    <dbReference type="NCBI Taxonomy" id="1929756"/>
    <lineage>
        <taxon>Eukaryota</taxon>
        <taxon>Fungi</taxon>
        <taxon>Dikarya</taxon>
        <taxon>Basidiomycota</taxon>
        <taxon>Agaricomycotina</taxon>
        <taxon>Agaricomycetes</taxon>
        <taxon>Agaricomycetidae</taxon>
        <taxon>Agaricales</taxon>
        <taxon>Marasmiineae</taxon>
        <taxon>Physalacriaceae</taxon>
        <taxon>Desarmillaria</taxon>
    </lineage>
</organism>
<dbReference type="Proteomes" id="UP001175211">
    <property type="component" value="Unassembled WGS sequence"/>
</dbReference>
<gene>
    <name evidence="1" type="ORF">EV420DRAFT_389968</name>
</gene>
<evidence type="ECO:0000313" key="2">
    <source>
        <dbReference type="Proteomes" id="UP001175211"/>
    </source>
</evidence>